<accession>A0A072PTZ8</accession>
<gene>
    <name evidence="1" type="ORF">A1O9_03868</name>
</gene>
<evidence type="ECO:0000313" key="1">
    <source>
        <dbReference type="EMBL" id="KEF59025.1"/>
    </source>
</evidence>
<dbReference type="AlphaFoldDB" id="A0A072PTZ8"/>
<dbReference type="EMBL" id="AMGV01000003">
    <property type="protein sequence ID" value="KEF59025.1"/>
    <property type="molecule type" value="Genomic_DNA"/>
</dbReference>
<dbReference type="Proteomes" id="UP000027920">
    <property type="component" value="Unassembled WGS sequence"/>
</dbReference>
<dbReference type="HOGENOM" id="CLU_069195_0_0_1"/>
<sequence length="236" mass="25669">MSPSALRDTLTAVPIDLGSSNELGRFIDIIVHAFSTTPLTTGFIVNHDSTPPPYPSPLIDSARRHKHFAQGIIDSAASGAEIVQAGDWSAVALWEAPDYKGKPFIDSKAKPGPLLSEWRTKVMEAKKRYLASPSDPNEIRPFYHFSFLARNTAVPKVPGSIAAVIEPYLQRARDENAPAWVEATTKQAADIYAFYGFRLVETITIGNGQVDAAGWPSEGGEGITAYALIYDAHLKD</sequence>
<dbReference type="GeneID" id="25278802"/>
<organism evidence="1 2">
    <name type="scientific">Exophiala aquamarina CBS 119918</name>
    <dbReference type="NCBI Taxonomy" id="1182545"/>
    <lineage>
        <taxon>Eukaryota</taxon>
        <taxon>Fungi</taxon>
        <taxon>Dikarya</taxon>
        <taxon>Ascomycota</taxon>
        <taxon>Pezizomycotina</taxon>
        <taxon>Eurotiomycetes</taxon>
        <taxon>Chaetothyriomycetidae</taxon>
        <taxon>Chaetothyriales</taxon>
        <taxon>Herpotrichiellaceae</taxon>
        <taxon>Exophiala</taxon>
    </lineage>
</organism>
<dbReference type="RefSeq" id="XP_013261615.1">
    <property type="nucleotide sequence ID" value="XM_013406161.1"/>
</dbReference>
<evidence type="ECO:0000313" key="2">
    <source>
        <dbReference type="Proteomes" id="UP000027920"/>
    </source>
</evidence>
<keyword evidence="2" id="KW-1185">Reference proteome</keyword>
<evidence type="ECO:0008006" key="3">
    <source>
        <dbReference type="Google" id="ProtNLM"/>
    </source>
</evidence>
<dbReference type="OrthoDB" id="410198at2759"/>
<comment type="caution">
    <text evidence="1">The sequence shown here is derived from an EMBL/GenBank/DDBJ whole genome shotgun (WGS) entry which is preliminary data.</text>
</comment>
<dbReference type="VEuPathDB" id="FungiDB:A1O9_03868"/>
<dbReference type="Gene3D" id="3.40.630.30">
    <property type="match status" value="1"/>
</dbReference>
<dbReference type="STRING" id="1182545.A0A072PTZ8"/>
<proteinExistence type="predicted"/>
<reference evidence="1 2" key="1">
    <citation type="submission" date="2013-03" db="EMBL/GenBank/DDBJ databases">
        <title>The Genome Sequence of Exophiala aquamarina CBS 119918.</title>
        <authorList>
            <consortium name="The Broad Institute Genomics Platform"/>
            <person name="Cuomo C."/>
            <person name="de Hoog S."/>
            <person name="Gorbushina A."/>
            <person name="Walker B."/>
            <person name="Young S.K."/>
            <person name="Zeng Q."/>
            <person name="Gargeya S."/>
            <person name="Fitzgerald M."/>
            <person name="Haas B."/>
            <person name="Abouelleil A."/>
            <person name="Allen A.W."/>
            <person name="Alvarado L."/>
            <person name="Arachchi H.M."/>
            <person name="Berlin A.M."/>
            <person name="Chapman S.B."/>
            <person name="Gainer-Dewar J."/>
            <person name="Goldberg J."/>
            <person name="Griggs A."/>
            <person name="Gujja S."/>
            <person name="Hansen M."/>
            <person name="Howarth C."/>
            <person name="Imamovic A."/>
            <person name="Ireland A."/>
            <person name="Larimer J."/>
            <person name="McCowan C."/>
            <person name="Murphy C."/>
            <person name="Pearson M."/>
            <person name="Poon T.W."/>
            <person name="Priest M."/>
            <person name="Roberts A."/>
            <person name="Saif S."/>
            <person name="Shea T."/>
            <person name="Sisk P."/>
            <person name="Sykes S."/>
            <person name="Wortman J."/>
            <person name="Nusbaum C."/>
            <person name="Birren B."/>
        </authorList>
    </citation>
    <scope>NUCLEOTIDE SEQUENCE [LARGE SCALE GENOMIC DNA]</scope>
    <source>
        <strain evidence="1 2">CBS 119918</strain>
    </source>
</reference>
<protein>
    <recommendedName>
        <fullName evidence="3">N-acetyltransferase domain-containing protein</fullName>
    </recommendedName>
</protein>
<name>A0A072PTZ8_9EURO</name>